<proteinExistence type="predicted"/>
<dbReference type="PANTHER" id="PTHR38699:SF1">
    <property type="entry name" value="MITOPHAGY RECEPTOR ATG43"/>
    <property type="match status" value="1"/>
</dbReference>
<dbReference type="GO" id="GO:0140580">
    <property type="term" value="F:mitochondrion autophagosome adaptor activity"/>
    <property type="evidence" value="ECO:0007669"/>
    <property type="project" value="InterPro"/>
</dbReference>
<organism evidence="1 2">
    <name type="scientific">Gomphillus americanus</name>
    <dbReference type="NCBI Taxonomy" id="1940652"/>
    <lineage>
        <taxon>Eukaryota</taxon>
        <taxon>Fungi</taxon>
        <taxon>Dikarya</taxon>
        <taxon>Ascomycota</taxon>
        <taxon>Pezizomycotina</taxon>
        <taxon>Lecanoromycetes</taxon>
        <taxon>OSLEUM clade</taxon>
        <taxon>Ostropomycetidae</taxon>
        <taxon>Ostropales</taxon>
        <taxon>Graphidaceae</taxon>
        <taxon>Gomphilloideae</taxon>
        <taxon>Gomphillus</taxon>
    </lineage>
</organism>
<evidence type="ECO:0008006" key="3">
    <source>
        <dbReference type="Google" id="ProtNLM"/>
    </source>
</evidence>
<sequence>MSDPAVEIASTIQTAHINKAPSPQHDINPSTAASIKIPVEVQSLSDPPSSPSAIPLRPLPRRHVMPPLPDLRFEQSYLASLPSNASWSTVAFITIRDQIFAPLLQGMLWSLIWSGWKHWNRAANLKGQSLGARVRRWWWETNNWKLPDGAKNVAQGKPSTTDSQAS</sequence>
<comment type="caution">
    <text evidence="1">The sequence shown here is derived from an EMBL/GenBank/DDBJ whole genome shotgun (WGS) entry which is preliminary data.</text>
</comment>
<dbReference type="Pfam" id="PF08589">
    <property type="entry name" value="ATG43"/>
    <property type="match status" value="1"/>
</dbReference>
<dbReference type="Proteomes" id="UP000664169">
    <property type="component" value="Unassembled WGS sequence"/>
</dbReference>
<dbReference type="InterPro" id="IPR013898">
    <property type="entry name" value="Atg43"/>
</dbReference>
<dbReference type="OrthoDB" id="2430343at2759"/>
<dbReference type="PANTHER" id="PTHR38699">
    <property type="entry name" value="CHROMOSOME 1, WHOLE GENOME SHOTGUN SEQUENCE"/>
    <property type="match status" value="1"/>
</dbReference>
<dbReference type="EMBL" id="CAJPDQ010000007">
    <property type="protein sequence ID" value="CAF9912897.1"/>
    <property type="molecule type" value="Genomic_DNA"/>
</dbReference>
<evidence type="ECO:0000313" key="2">
    <source>
        <dbReference type="Proteomes" id="UP000664169"/>
    </source>
</evidence>
<reference evidence="1" key="1">
    <citation type="submission" date="2021-03" db="EMBL/GenBank/DDBJ databases">
        <authorList>
            <person name="Tagirdzhanova G."/>
        </authorList>
    </citation>
    <scope>NUCLEOTIDE SEQUENCE</scope>
</reference>
<name>A0A8H3EV31_9LECA</name>
<evidence type="ECO:0000313" key="1">
    <source>
        <dbReference type="EMBL" id="CAF9912897.1"/>
    </source>
</evidence>
<dbReference type="GO" id="GO:0000423">
    <property type="term" value="P:mitophagy"/>
    <property type="evidence" value="ECO:0007669"/>
    <property type="project" value="InterPro"/>
</dbReference>
<keyword evidence="2" id="KW-1185">Reference proteome</keyword>
<protein>
    <recommendedName>
        <fullName evidence="3">DUF1770-domain-containing protein</fullName>
    </recommendedName>
</protein>
<dbReference type="AlphaFoldDB" id="A0A8H3EV31"/>
<accession>A0A8H3EV31</accession>
<gene>
    <name evidence="1" type="ORF">GOMPHAMPRED_007804</name>
</gene>